<evidence type="ECO:0000259" key="5">
    <source>
        <dbReference type="PROSITE" id="PS50039"/>
    </source>
</evidence>
<dbReference type="InterPro" id="IPR030456">
    <property type="entry name" value="TF_fork_head_CS_2"/>
</dbReference>
<dbReference type="SUPFAM" id="SSF46785">
    <property type="entry name" value="Winged helix' DNA-binding domain"/>
    <property type="match status" value="1"/>
</dbReference>
<evidence type="ECO:0000256" key="4">
    <source>
        <dbReference type="SAM" id="MobiDB-lite"/>
    </source>
</evidence>
<organism evidence="6 7">
    <name type="scientific">Schistosoma mekongi</name>
    <name type="common">Parasitic worm</name>
    <dbReference type="NCBI Taxonomy" id="38744"/>
    <lineage>
        <taxon>Eukaryota</taxon>
        <taxon>Metazoa</taxon>
        <taxon>Spiralia</taxon>
        <taxon>Lophotrochozoa</taxon>
        <taxon>Platyhelminthes</taxon>
        <taxon>Trematoda</taxon>
        <taxon>Digenea</taxon>
        <taxon>Strigeidida</taxon>
        <taxon>Schistosomatoidea</taxon>
        <taxon>Schistosomatidae</taxon>
        <taxon>Schistosoma</taxon>
    </lineage>
</organism>
<evidence type="ECO:0000313" key="6">
    <source>
        <dbReference type="EMBL" id="KAK4472563.1"/>
    </source>
</evidence>
<comment type="caution">
    <text evidence="6">The sequence shown here is derived from an EMBL/GenBank/DDBJ whole genome shotgun (WGS) entry which is preliminary data.</text>
</comment>
<dbReference type="EMBL" id="JALJAT010000002">
    <property type="protein sequence ID" value="KAK4472563.1"/>
    <property type="molecule type" value="Genomic_DNA"/>
</dbReference>
<dbReference type="PANTHER" id="PTHR11829">
    <property type="entry name" value="FORKHEAD BOX PROTEIN"/>
    <property type="match status" value="1"/>
</dbReference>
<sequence length="804" mass="91505">MIDRLNHQDIPLSAQNYKVYPGLNHCNNLKIQDTEQNKFSCSITVGLRNPSENVDTCLKCIVAKSPLEEMAQRFGDVVREFQFNLPPQLNNRHDSLKCSSNFTSFPVSTCNTSPSSIMHPYFTPIHTLYYLATTTSTTTTNANSTTMTSSILPESTEYNTSKLPFLLSKSSLGYFHSKLCEQVAMPENLSQITSPNASKNNCILELPRIYNNDDVTTSSSDSFILSNVHSTNSILNPLGTKSKHLNNLRENQSDETNNYELYSFESEPINSCLDIPLQNDGIIREKKPYHSFENCHQSFTNCINQCNMPNLNNLPLFESKHLLANNIINSNIHPSKCGLTEIHSLSMFNNTSESYDCINQFAKYPVVSTNIHLNTSLPIYCSNDCNNPNVKPPFSYITLIVSAMNSKLSKKITLNEIYAWIMQTFAYYRKNTRRWQNSIRHALSFNDCFIKVPRPSGEAGKGSYWTVHPLAIDMFDNGSSMRRNRKFIDENRYRHSHYSSTTTHINGKIKSSTKNYENNKVNHHQQQSQVKLNSEEIDHSSLLIENKQDDFIPIYLKIHDQHSYTNEVIADIGSCVNNVTRKVKQSIAHNDFINTNSNSKHDYIKTITMLNQRKSPSCTMENSWKTLSSSSNTLSTLDNYIHNIYNSNHDTNINNENCQYLDCYQNSLDFDKNKPHCNYSDVDYKCKLILSSSSSSSSSFTTTASYCSTLADMSASSLTRDSSQYHDSGSNLTLDYYQITHPKNQLNHPLFNNSNEKSLNSVQNIISPYNSSDNGNNNNNNNNNNSLSRTTFKWFEEFSLNQIP</sequence>
<feature type="DNA-binding region" description="Fork-head" evidence="3">
    <location>
        <begin position="391"/>
        <end position="485"/>
    </location>
</feature>
<gene>
    <name evidence="6" type="ORF">MN116_003803</name>
</gene>
<reference evidence="6" key="1">
    <citation type="submission" date="2022-04" db="EMBL/GenBank/DDBJ databases">
        <authorList>
            <person name="Xu L."/>
            <person name="Lv Z."/>
        </authorList>
    </citation>
    <scope>NUCLEOTIDE SEQUENCE</scope>
    <source>
        <strain evidence="6">LV_2022a</strain>
    </source>
</reference>
<dbReference type="PROSITE" id="PS00657">
    <property type="entry name" value="FORK_HEAD_1"/>
    <property type="match status" value="1"/>
</dbReference>
<dbReference type="FunFam" id="1.10.10.10:FF:000135">
    <property type="entry name" value="forkhead box protein G1"/>
    <property type="match status" value="1"/>
</dbReference>
<accession>A0AAE1ZER5</accession>
<dbReference type="InterPro" id="IPR036390">
    <property type="entry name" value="WH_DNA-bd_sf"/>
</dbReference>
<dbReference type="GO" id="GO:0000981">
    <property type="term" value="F:DNA-binding transcription factor activity, RNA polymerase II-specific"/>
    <property type="evidence" value="ECO:0007669"/>
    <property type="project" value="TreeGrafter"/>
</dbReference>
<dbReference type="Proteomes" id="UP001292079">
    <property type="component" value="Unassembled WGS sequence"/>
</dbReference>
<keyword evidence="1 3" id="KW-0238">DNA-binding</keyword>
<reference evidence="6" key="2">
    <citation type="journal article" date="2023" name="Infect Dis Poverty">
        <title>Chromosome-scale genome of the human blood fluke Schistosoma mekongi and its implications for public health.</title>
        <authorList>
            <person name="Zhou M."/>
            <person name="Xu L."/>
            <person name="Xu D."/>
            <person name="Chen W."/>
            <person name="Khan J."/>
            <person name="Hu Y."/>
            <person name="Huang H."/>
            <person name="Wei H."/>
            <person name="Zhang Y."/>
            <person name="Chusongsang P."/>
            <person name="Tanasarnprasert K."/>
            <person name="Hu X."/>
            <person name="Limpanont Y."/>
            <person name="Lv Z."/>
        </authorList>
    </citation>
    <scope>NUCLEOTIDE SEQUENCE</scope>
    <source>
        <strain evidence="6">LV_2022a</strain>
    </source>
</reference>
<evidence type="ECO:0000256" key="3">
    <source>
        <dbReference type="PROSITE-ProRule" id="PRU00089"/>
    </source>
</evidence>
<dbReference type="GO" id="GO:0005634">
    <property type="term" value="C:nucleus"/>
    <property type="evidence" value="ECO:0007669"/>
    <property type="project" value="UniProtKB-SubCell"/>
</dbReference>
<keyword evidence="7" id="KW-1185">Reference proteome</keyword>
<comment type="subcellular location">
    <subcellularLocation>
        <location evidence="3">Nucleus</location>
    </subcellularLocation>
</comment>
<dbReference type="GO" id="GO:0030154">
    <property type="term" value="P:cell differentiation"/>
    <property type="evidence" value="ECO:0007669"/>
    <property type="project" value="TreeGrafter"/>
</dbReference>
<dbReference type="InterPro" id="IPR018122">
    <property type="entry name" value="TF_fork_head_CS_1"/>
</dbReference>
<evidence type="ECO:0000256" key="1">
    <source>
        <dbReference type="ARBA" id="ARBA00023125"/>
    </source>
</evidence>
<evidence type="ECO:0000313" key="7">
    <source>
        <dbReference type="Proteomes" id="UP001292079"/>
    </source>
</evidence>
<dbReference type="PANTHER" id="PTHR11829:SF377">
    <property type="entry name" value="FORK HEAD DOMAIN-CONTAINING PROTEIN FD4-RELATED"/>
    <property type="match status" value="1"/>
</dbReference>
<dbReference type="GO" id="GO:0000978">
    <property type="term" value="F:RNA polymerase II cis-regulatory region sequence-specific DNA binding"/>
    <property type="evidence" value="ECO:0007669"/>
    <property type="project" value="TreeGrafter"/>
</dbReference>
<dbReference type="SMART" id="SM00339">
    <property type="entry name" value="FH"/>
    <property type="match status" value="1"/>
</dbReference>
<keyword evidence="2 3" id="KW-0539">Nucleus</keyword>
<dbReference type="Gene3D" id="1.10.10.10">
    <property type="entry name" value="Winged helix-like DNA-binding domain superfamily/Winged helix DNA-binding domain"/>
    <property type="match status" value="1"/>
</dbReference>
<dbReference type="AlphaFoldDB" id="A0AAE1ZER5"/>
<dbReference type="PROSITE" id="PS50039">
    <property type="entry name" value="FORK_HEAD_3"/>
    <property type="match status" value="1"/>
</dbReference>
<name>A0AAE1ZER5_SCHME</name>
<feature type="domain" description="Fork-head" evidence="5">
    <location>
        <begin position="391"/>
        <end position="485"/>
    </location>
</feature>
<dbReference type="GO" id="GO:0009653">
    <property type="term" value="P:anatomical structure morphogenesis"/>
    <property type="evidence" value="ECO:0007669"/>
    <property type="project" value="TreeGrafter"/>
</dbReference>
<dbReference type="PROSITE" id="PS00658">
    <property type="entry name" value="FORK_HEAD_2"/>
    <property type="match status" value="1"/>
</dbReference>
<dbReference type="InterPro" id="IPR036388">
    <property type="entry name" value="WH-like_DNA-bd_sf"/>
</dbReference>
<evidence type="ECO:0000256" key="2">
    <source>
        <dbReference type="ARBA" id="ARBA00023242"/>
    </source>
</evidence>
<dbReference type="PRINTS" id="PR00053">
    <property type="entry name" value="FORKHEAD"/>
</dbReference>
<dbReference type="InterPro" id="IPR050211">
    <property type="entry name" value="FOX_domain-containing"/>
</dbReference>
<dbReference type="Pfam" id="PF00250">
    <property type="entry name" value="Forkhead"/>
    <property type="match status" value="1"/>
</dbReference>
<dbReference type="InterPro" id="IPR001766">
    <property type="entry name" value="Fork_head_dom"/>
</dbReference>
<protein>
    <recommendedName>
        <fullName evidence="5">Fork-head domain-containing protein</fullName>
    </recommendedName>
</protein>
<proteinExistence type="predicted"/>
<feature type="region of interest" description="Disordered" evidence="4">
    <location>
        <begin position="765"/>
        <end position="786"/>
    </location>
</feature>
<feature type="compositionally biased region" description="Low complexity" evidence="4">
    <location>
        <begin position="770"/>
        <end position="786"/>
    </location>
</feature>